<keyword evidence="7" id="KW-0833">Ubl conjugation pathway</keyword>
<evidence type="ECO:0000256" key="9">
    <source>
        <dbReference type="PROSITE-ProRule" id="PRU10141"/>
    </source>
</evidence>
<dbReference type="GO" id="GO:0016567">
    <property type="term" value="P:protein ubiquitination"/>
    <property type="evidence" value="ECO:0007669"/>
    <property type="project" value="InterPro"/>
</dbReference>
<dbReference type="SMART" id="SM00220">
    <property type="entry name" value="S_TKc"/>
    <property type="match status" value="1"/>
</dbReference>
<dbReference type="PROSITE" id="PS51698">
    <property type="entry name" value="U_BOX"/>
    <property type="match status" value="1"/>
</dbReference>
<dbReference type="InterPro" id="IPR051348">
    <property type="entry name" value="U-box_ubiquitin_ligases"/>
</dbReference>
<evidence type="ECO:0000256" key="6">
    <source>
        <dbReference type="ARBA" id="ARBA00022777"/>
    </source>
</evidence>
<sequence length="796" mass="89099">MEIQDIDEERDCSSDPILTVAVAVNGSKNSKYAVKWALEKFIPEGRVSLLILHVRPKITRVPSPIGYLPISEVREDVALAHQKDVECKANKMLVPYKKLCAQRQVEAETLVIKSDNVAEAISEEINKFKISKLVIGASQQNIFMRKYKENQMSSRISKQAPRFCNVYVVSKGKLSSVRPPASGTDDSPRAESNSSFRSLGHSSDSFSVKSESSETDTTTSASCHLAPLPTQRRQALAAINYKALNMGPISGGTLTSRSLSCSTDEDFRSFGSSMTEDQFTASSIFQSQSFQMDKHSQNFDQASTSKSVTSENQFDASSELEKLRIVLKRVQGMCQITQSESNEVSQQITELTRLREDKLLELKQLELNEEILIESARQEMERHAATEAEAEVVRQCADEEASQKRNVEFNTSQETDEKYSNERYRKFTWEEIETATSLFSEALQIGAGANGKVYKGSFHHTVAAVKILHSNESYGTKQFRQELEILSRIQHPHLLMLLGACPDRGCLVYELMKNGSLEDRLNCKDNTPPLPWYDRYRIAWEVALALSFLHNSKPEPIIHRDLKPANILLDENFVSKIGDVGVSSLIPTVNVNSLLSTIYKDTAPVGTLCYIDPEYQRSGLVSPKSDVYALGIVILQLLTARPPMGLTHIVETAIEEGTLMDILDTGAGKWPLEETQKLAAVGLNCAEMRRKDRPDLENQVLPFLERLKRIADNACDLAQLAPSIPPNHFICPLLKDVMDDPCVASDGFTYERKEIERWFGMSDNSPMTKLKLPDKNLVPSLSLLSAIKEWKKSRSQ</sequence>
<dbReference type="InterPro" id="IPR013083">
    <property type="entry name" value="Znf_RING/FYVE/PHD"/>
</dbReference>
<proteinExistence type="predicted"/>
<dbReference type="PANTHER" id="PTHR45647">
    <property type="entry name" value="OS02G0152300 PROTEIN"/>
    <property type="match status" value="1"/>
</dbReference>
<evidence type="ECO:0000256" key="1">
    <source>
        <dbReference type="ARBA" id="ARBA00000900"/>
    </source>
</evidence>
<dbReference type="Gene3D" id="3.30.200.20">
    <property type="entry name" value="Phosphorylase Kinase, domain 1"/>
    <property type="match status" value="1"/>
</dbReference>
<evidence type="ECO:0000259" key="12">
    <source>
        <dbReference type="PROSITE" id="PS51698"/>
    </source>
</evidence>
<evidence type="ECO:0000313" key="15">
    <source>
        <dbReference type="RefSeq" id="XP_039126781.1"/>
    </source>
</evidence>
<dbReference type="Gene3D" id="3.30.40.10">
    <property type="entry name" value="Zinc/RING finger domain, C3HC4 (zinc finger)"/>
    <property type="match status" value="1"/>
</dbReference>
<dbReference type="SMART" id="SM00504">
    <property type="entry name" value="Ubox"/>
    <property type="match status" value="1"/>
</dbReference>
<dbReference type="Gene3D" id="3.40.50.620">
    <property type="entry name" value="HUPs"/>
    <property type="match status" value="1"/>
</dbReference>
<keyword evidence="6" id="KW-0418">Kinase</keyword>
<keyword evidence="4" id="KW-0808">Transferase</keyword>
<evidence type="ECO:0000259" key="11">
    <source>
        <dbReference type="PROSITE" id="PS50011"/>
    </source>
</evidence>
<feature type="compositionally biased region" description="Low complexity" evidence="10">
    <location>
        <begin position="202"/>
        <end position="220"/>
    </location>
</feature>
<feature type="region of interest" description="Disordered" evidence="10">
    <location>
        <begin position="175"/>
        <end position="226"/>
    </location>
</feature>
<dbReference type="Pfam" id="PF04564">
    <property type="entry name" value="U-box"/>
    <property type="match status" value="1"/>
</dbReference>
<feature type="binding site" evidence="9">
    <location>
        <position position="466"/>
    </location>
    <ligand>
        <name>ATP</name>
        <dbReference type="ChEBI" id="CHEBI:30616"/>
    </ligand>
</feature>
<feature type="domain" description="Protein kinase" evidence="11">
    <location>
        <begin position="439"/>
        <end position="704"/>
    </location>
</feature>
<dbReference type="InterPro" id="IPR011009">
    <property type="entry name" value="Kinase-like_dom_sf"/>
</dbReference>
<dbReference type="Pfam" id="PF00582">
    <property type="entry name" value="Usp"/>
    <property type="match status" value="1"/>
</dbReference>
<dbReference type="PROSITE" id="PS50011">
    <property type="entry name" value="PROTEIN_KINASE_DOM"/>
    <property type="match status" value="1"/>
</dbReference>
<dbReference type="Proteomes" id="UP001515500">
    <property type="component" value="Chromosome 6"/>
</dbReference>
<comment type="catalytic activity">
    <reaction evidence="1">
        <text>S-ubiquitinyl-[E2 ubiquitin-conjugating enzyme]-L-cysteine + [acceptor protein]-L-lysine = [E2 ubiquitin-conjugating enzyme]-L-cysteine + N(6)-ubiquitinyl-[acceptor protein]-L-lysine.</text>
        <dbReference type="EC" id="2.3.2.27"/>
    </reaction>
</comment>
<dbReference type="RefSeq" id="XP_039126782.1">
    <property type="nucleotide sequence ID" value="XM_039270848.1"/>
</dbReference>
<dbReference type="GO" id="GO:0005524">
    <property type="term" value="F:ATP binding"/>
    <property type="evidence" value="ECO:0007669"/>
    <property type="project" value="UniProtKB-UniRule"/>
</dbReference>
<dbReference type="SUPFAM" id="SSF52402">
    <property type="entry name" value="Adenine nucleotide alpha hydrolases-like"/>
    <property type="match status" value="1"/>
</dbReference>
<dbReference type="GO" id="GO:0004672">
    <property type="term" value="F:protein kinase activity"/>
    <property type="evidence" value="ECO:0007669"/>
    <property type="project" value="InterPro"/>
</dbReference>
<dbReference type="InterPro" id="IPR017441">
    <property type="entry name" value="Protein_kinase_ATP_BS"/>
</dbReference>
<dbReference type="InterPro" id="IPR008271">
    <property type="entry name" value="Ser/Thr_kinase_AS"/>
</dbReference>
<evidence type="ECO:0000313" key="14">
    <source>
        <dbReference type="RefSeq" id="XP_039126780.1"/>
    </source>
</evidence>
<evidence type="ECO:0000313" key="16">
    <source>
        <dbReference type="RefSeq" id="XP_039126782.1"/>
    </source>
</evidence>
<dbReference type="PROSITE" id="PS00107">
    <property type="entry name" value="PROTEIN_KINASE_ATP"/>
    <property type="match status" value="1"/>
</dbReference>
<dbReference type="PROSITE" id="PS00108">
    <property type="entry name" value="PROTEIN_KINASE_ST"/>
    <property type="match status" value="1"/>
</dbReference>
<evidence type="ECO:0000313" key="13">
    <source>
        <dbReference type="Proteomes" id="UP001515500"/>
    </source>
</evidence>
<dbReference type="CDD" id="cd16655">
    <property type="entry name" value="RING-Ubox_WDSUB1-like"/>
    <property type="match status" value="1"/>
</dbReference>
<evidence type="ECO:0000256" key="4">
    <source>
        <dbReference type="ARBA" id="ARBA00022679"/>
    </source>
</evidence>
<dbReference type="GO" id="GO:0061630">
    <property type="term" value="F:ubiquitin protein ligase activity"/>
    <property type="evidence" value="ECO:0007669"/>
    <property type="project" value="UniProtKB-EC"/>
</dbReference>
<evidence type="ECO:0000256" key="2">
    <source>
        <dbReference type="ARBA" id="ARBA00004906"/>
    </source>
</evidence>
<keyword evidence="13" id="KW-1185">Reference proteome</keyword>
<comment type="pathway">
    <text evidence="2">Protein modification; protein ubiquitination.</text>
</comment>
<dbReference type="PANTHER" id="PTHR45647:SF15">
    <property type="entry name" value="U-BOX DOMAIN-CONTAINING PROTEIN 35"/>
    <property type="match status" value="1"/>
</dbReference>
<evidence type="ECO:0000256" key="5">
    <source>
        <dbReference type="ARBA" id="ARBA00022741"/>
    </source>
</evidence>
<dbReference type="InterPro" id="IPR006016">
    <property type="entry name" value="UspA"/>
</dbReference>
<dbReference type="Gene3D" id="1.10.510.10">
    <property type="entry name" value="Transferase(Phosphotransferase) domain 1"/>
    <property type="match status" value="1"/>
</dbReference>
<organism evidence="13 16">
    <name type="scientific">Dioscorea cayennensis subsp. rotundata</name>
    <name type="common">White Guinea yam</name>
    <name type="synonym">Dioscorea rotundata</name>
    <dbReference type="NCBI Taxonomy" id="55577"/>
    <lineage>
        <taxon>Eukaryota</taxon>
        <taxon>Viridiplantae</taxon>
        <taxon>Streptophyta</taxon>
        <taxon>Embryophyta</taxon>
        <taxon>Tracheophyta</taxon>
        <taxon>Spermatophyta</taxon>
        <taxon>Magnoliopsida</taxon>
        <taxon>Liliopsida</taxon>
        <taxon>Dioscoreales</taxon>
        <taxon>Dioscoreaceae</taxon>
        <taxon>Dioscorea</taxon>
    </lineage>
</organism>
<dbReference type="Pfam" id="PF00069">
    <property type="entry name" value="Pkinase"/>
    <property type="match status" value="1"/>
</dbReference>
<dbReference type="RefSeq" id="XP_039126780.1">
    <property type="nucleotide sequence ID" value="XM_039270846.1"/>
</dbReference>
<evidence type="ECO:0000256" key="3">
    <source>
        <dbReference type="ARBA" id="ARBA00012483"/>
    </source>
</evidence>
<keyword evidence="8 9" id="KW-0067">ATP-binding</keyword>
<evidence type="ECO:0000256" key="7">
    <source>
        <dbReference type="ARBA" id="ARBA00022786"/>
    </source>
</evidence>
<gene>
    <name evidence="14 15 16" type="primary">LOC120262933</name>
</gene>
<reference evidence="14 15" key="1">
    <citation type="submission" date="2025-04" db="UniProtKB">
        <authorList>
            <consortium name="RefSeq"/>
        </authorList>
    </citation>
    <scope>IDENTIFICATION</scope>
</reference>
<name>A0AB40BHC3_DIOCR</name>
<evidence type="ECO:0000256" key="8">
    <source>
        <dbReference type="ARBA" id="ARBA00022840"/>
    </source>
</evidence>
<keyword evidence="5 9" id="KW-0547">Nucleotide-binding</keyword>
<evidence type="ECO:0000256" key="10">
    <source>
        <dbReference type="SAM" id="MobiDB-lite"/>
    </source>
</evidence>
<dbReference type="GeneID" id="120262933"/>
<dbReference type="SUPFAM" id="SSF56112">
    <property type="entry name" value="Protein kinase-like (PK-like)"/>
    <property type="match status" value="1"/>
</dbReference>
<dbReference type="InterPro" id="IPR003613">
    <property type="entry name" value="Ubox_domain"/>
</dbReference>
<protein>
    <recommendedName>
        <fullName evidence="3">RING-type E3 ubiquitin transferase</fullName>
        <ecNumber evidence="3">2.3.2.27</ecNumber>
    </recommendedName>
</protein>
<dbReference type="InterPro" id="IPR014729">
    <property type="entry name" value="Rossmann-like_a/b/a_fold"/>
</dbReference>
<dbReference type="AlphaFoldDB" id="A0AB40BHC3"/>
<feature type="domain" description="U-box" evidence="12">
    <location>
        <begin position="724"/>
        <end position="796"/>
    </location>
</feature>
<accession>A0AB40BHC3</accession>
<dbReference type="SUPFAM" id="SSF57850">
    <property type="entry name" value="RING/U-box"/>
    <property type="match status" value="1"/>
</dbReference>
<dbReference type="InterPro" id="IPR000719">
    <property type="entry name" value="Prot_kinase_dom"/>
</dbReference>
<dbReference type="CDD" id="cd01989">
    <property type="entry name" value="USP_STK_Ubox_N"/>
    <property type="match status" value="1"/>
</dbReference>
<dbReference type="EC" id="2.3.2.27" evidence="3"/>
<dbReference type="RefSeq" id="XP_039126781.1">
    <property type="nucleotide sequence ID" value="XM_039270847.1"/>
</dbReference>
<feature type="compositionally biased region" description="Polar residues" evidence="10">
    <location>
        <begin position="190"/>
        <end position="201"/>
    </location>
</feature>